<proteinExistence type="predicted"/>
<evidence type="ECO:0000313" key="2">
    <source>
        <dbReference type="Proteomes" id="UP000515152"/>
    </source>
</evidence>
<feature type="domain" description="C2H2-type" evidence="1">
    <location>
        <begin position="37"/>
        <end position="60"/>
    </location>
</feature>
<accession>A0A6P8F182</accession>
<dbReference type="OrthoDB" id="10044445at2759"/>
<keyword evidence="2" id="KW-1185">Reference proteome</keyword>
<reference evidence="3" key="1">
    <citation type="submission" date="2025-08" db="UniProtKB">
        <authorList>
            <consortium name="RefSeq"/>
        </authorList>
    </citation>
    <scope>IDENTIFICATION</scope>
</reference>
<gene>
    <name evidence="3" type="primary">LOC116219363</name>
</gene>
<dbReference type="GeneID" id="116219363"/>
<protein>
    <submittedName>
        <fullName evidence="3">Uncharacterized protein LOC116219363</fullName>
    </submittedName>
</protein>
<sequence>MKWTCKLCPFSTYNQRNIRRHYTLKHGHHSRFCPLPCIFTDCFFTFRRQVDLNRHLFKQHGKQQEKGSSDPLTFQILCALCSFCEHCNLKQYLSHLRSHLKNKETVKCPYQDCSFQSTVYSTFTGHLSRYHSSAGIKNLRLELVRNHLCENGEEAQDNTDLLSFNEPVADVLENVEITDEVCLQRKLASLFLRMQTLLHVSKTATQEIIDEFYEVSVLTGELSKKSIEQVLSQHNISLEPSTFTLIADTLDKSVPLSFLSKSGELGTEHKRASFFRQNVKIIEPVEYFLDSAKGRKEVHVPLLPVLTELLNRDDVLDKALDEDVGSNCGFYKSFLDGKYFQENIFFSAEPLLRDIEQLETKGVYIERLGGCVQGFVQEAGRIFRPVK</sequence>
<evidence type="ECO:0000259" key="1">
    <source>
        <dbReference type="PROSITE" id="PS00028"/>
    </source>
</evidence>
<dbReference type="AlphaFoldDB" id="A0A6P8F182"/>
<dbReference type="PROSITE" id="PS00028">
    <property type="entry name" value="ZINC_FINGER_C2H2_1"/>
    <property type="match status" value="1"/>
</dbReference>
<evidence type="ECO:0000313" key="3">
    <source>
        <dbReference type="RefSeq" id="XP_031418504.1"/>
    </source>
</evidence>
<dbReference type="Proteomes" id="UP000515152">
    <property type="component" value="Chromosome 24"/>
</dbReference>
<name>A0A6P8F182_CLUHA</name>
<dbReference type="InterPro" id="IPR013087">
    <property type="entry name" value="Znf_C2H2_type"/>
</dbReference>
<organism evidence="2 3">
    <name type="scientific">Clupea harengus</name>
    <name type="common">Atlantic herring</name>
    <dbReference type="NCBI Taxonomy" id="7950"/>
    <lineage>
        <taxon>Eukaryota</taxon>
        <taxon>Metazoa</taxon>
        <taxon>Chordata</taxon>
        <taxon>Craniata</taxon>
        <taxon>Vertebrata</taxon>
        <taxon>Euteleostomi</taxon>
        <taxon>Actinopterygii</taxon>
        <taxon>Neopterygii</taxon>
        <taxon>Teleostei</taxon>
        <taxon>Clupei</taxon>
        <taxon>Clupeiformes</taxon>
        <taxon>Clupeoidei</taxon>
        <taxon>Clupeidae</taxon>
        <taxon>Clupea</taxon>
    </lineage>
</organism>
<dbReference type="KEGG" id="char:116219363"/>
<dbReference type="SMART" id="SM00355">
    <property type="entry name" value="ZnF_C2H2"/>
    <property type="match status" value="3"/>
</dbReference>
<dbReference type="RefSeq" id="XP_031418504.1">
    <property type="nucleotide sequence ID" value="XM_031562644.1"/>
</dbReference>
<dbReference type="Gene3D" id="3.30.160.60">
    <property type="entry name" value="Classic Zinc Finger"/>
    <property type="match status" value="1"/>
</dbReference>